<keyword evidence="4 7" id="KW-0732">Signal</keyword>
<dbReference type="GO" id="GO:0006979">
    <property type="term" value="P:response to oxidative stress"/>
    <property type="evidence" value="ECO:0007669"/>
    <property type="project" value="InterPro"/>
</dbReference>
<keyword evidence="5" id="KW-0479">Metal-binding</keyword>
<evidence type="ECO:0000256" key="3">
    <source>
        <dbReference type="ARBA" id="ARBA00022559"/>
    </source>
</evidence>
<dbReference type="GO" id="GO:0020037">
    <property type="term" value="F:heme binding"/>
    <property type="evidence" value="ECO:0007669"/>
    <property type="project" value="InterPro"/>
</dbReference>
<keyword evidence="5" id="KW-0349">Heme</keyword>
<comment type="subcellular location">
    <subcellularLocation>
        <location evidence="1">Secreted</location>
    </subcellularLocation>
</comment>
<keyword evidence="3" id="KW-0575">Peroxidase</keyword>
<keyword evidence="3" id="KW-0560">Oxidoreductase</keyword>
<dbReference type="SUPFAM" id="SSF48113">
    <property type="entry name" value="Heme-dependent peroxidases"/>
    <property type="match status" value="1"/>
</dbReference>
<evidence type="ECO:0000256" key="6">
    <source>
        <dbReference type="SAM" id="Coils"/>
    </source>
</evidence>
<feature type="chain" id="PRO_5001515780" evidence="7">
    <location>
        <begin position="19"/>
        <end position="701"/>
    </location>
</feature>
<dbReference type="PRINTS" id="PR00457">
    <property type="entry name" value="ANPEROXIDASE"/>
</dbReference>
<accession>A0A023FQP8</accession>
<feature type="coiled-coil region" evidence="6">
    <location>
        <begin position="61"/>
        <end position="88"/>
    </location>
</feature>
<dbReference type="GO" id="GO:0004601">
    <property type="term" value="F:peroxidase activity"/>
    <property type="evidence" value="ECO:0007669"/>
    <property type="project" value="UniProtKB-KW"/>
</dbReference>
<feature type="binding site" description="axial binding residue" evidence="5">
    <location>
        <position position="456"/>
    </location>
    <ligand>
        <name>heme b</name>
        <dbReference type="ChEBI" id="CHEBI:60344"/>
    </ligand>
    <ligandPart>
        <name>Fe</name>
        <dbReference type="ChEBI" id="CHEBI:18248"/>
    </ligandPart>
</feature>
<feature type="non-terminal residue" evidence="8">
    <location>
        <position position="701"/>
    </location>
</feature>
<evidence type="ECO:0000256" key="5">
    <source>
        <dbReference type="PIRSR" id="PIRSR619791-2"/>
    </source>
</evidence>
<dbReference type="InterPro" id="IPR019791">
    <property type="entry name" value="Haem_peroxidase_animal"/>
</dbReference>
<dbReference type="FunFam" id="1.10.640.10:FF:000003">
    <property type="entry name" value="chorion peroxidase"/>
    <property type="match status" value="1"/>
</dbReference>
<keyword evidence="5" id="KW-0408">Iron</keyword>
<dbReference type="Gene3D" id="1.10.640.10">
    <property type="entry name" value="Haem peroxidase domain superfamily, animal type"/>
    <property type="match status" value="1"/>
</dbReference>
<dbReference type="InterPro" id="IPR037120">
    <property type="entry name" value="Haem_peroxidase_sf_animal"/>
</dbReference>
<dbReference type="Pfam" id="PF03098">
    <property type="entry name" value="An_peroxidase"/>
    <property type="match status" value="1"/>
</dbReference>
<reference evidence="8" key="1">
    <citation type="submission" date="2014-03" db="EMBL/GenBank/DDBJ databases">
        <title>The sialotranscriptome of Amblyomma triste, Amblyomma parvum and Amblyomma cajennense ticks, uncovered by 454-based RNA-seq.</title>
        <authorList>
            <person name="Garcia G.R."/>
            <person name="Gardinassi L.G."/>
            <person name="Ribeiro J.M."/>
            <person name="Anatriello E."/>
            <person name="Ferreira B.R."/>
            <person name="Moreira H.N."/>
            <person name="Mafra C."/>
            <person name="Olegario M.M."/>
            <person name="Szabo P.J."/>
            <person name="Miranda-Santos I.K."/>
            <person name="Maruyama S.R."/>
        </authorList>
    </citation>
    <scope>NUCLEOTIDE SEQUENCE</scope>
    <source>
        <strain evidence="8">Uberlandia</strain>
        <tissue evidence="8">Salivary glands</tissue>
    </source>
</reference>
<dbReference type="GO" id="GO:0046872">
    <property type="term" value="F:metal ion binding"/>
    <property type="evidence" value="ECO:0007669"/>
    <property type="project" value="UniProtKB-KW"/>
</dbReference>
<feature type="signal peptide" evidence="7">
    <location>
        <begin position="1"/>
        <end position="18"/>
    </location>
</feature>
<evidence type="ECO:0000313" key="8">
    <source>
        <dbReference type="EMBL" id="JAC22945.1"/>
    </source>
</evidence>
<dbReference type="PANTHER" id="PTHR11475">
    <property type="entry name" value="OXIDASE/PEROXIDASE"/>
    <property type="match status" value="1"/>
</dbReference>
<name>A0A023FQP8_AMBCJ</name>
<keyword evidence="2" id="KW-0964">Secreted</keyword>
<dbReference type="PANTHER" id="PTHR11475:SF143">
    <property type="entry name" value="PUTATIVE-RELATED"/>
    <property type="match status" value="1"/>
</dbReference>
<evidence type="ECO:0000256" key="4">
    <source>
        <dbReference type="ARBA" id="ARBA00022729"/>
    </source>
</evidence>
<evidence type="ECO:0000256" key="2">
    <source>
        <dbReference type="ARBA" id="ARBA00022525"/>
    </source>
</evidence>
<dbReference type="PROSITE" id="PS50292">
    <property type="entry name" value="PEROXIDASE_3"/>
    <property type="match status" value="1"/>
</dbReference>
<proteinExistence type="evidence at transcript level"/>
<dbReference type="CDD" id="cd09823">
    <property type="entry name" value="peroxinectin_like"/>
    <property type="match status" value="1"/>
</dbReference>
<dbReference type="AlphaFoldDB" id="A0A023FQP8"/>
<sequence>MFCRLLIACCLWVVVSESYGMYPSRKYAHPLSLEARMTTDEKMKYIMPRSDDDGVTEAPKCPFLQREMKLLKKEMEKREEAIKDAFEEIKGLIKSSEGCDNATQVRDAVLTKLNASLSCSPEPQCNESYPYRETDGSCNNIKHPDWGKRDSCLRRVLSPSYHDGISELRRSCNVNESELPSPRLISTVLHSEKNITNDNITHLAMIFGQFLTHDITFVSFVPLSHIEFELGPGPFDLCSEGEPECVPIKVPENDSFYVNYSIKKLPILRSLHCNKCEREPRDQVNSRTSYLDLSQVYGIKGDIQASIRKFEKGLLISQEVEGAEYPPDSLFPYADNCSRPQKNEKCAWTGDLRATQHIALLSMQTLWLREHNRIAKNLSGLNPHWDDEKLFQTTRRIVEGRYQNIVFKQWLPWMLGNEYMQKFNLTPKEDDYTVYDPDLDATVSNEFSAAAFRFGHSQADKNFWREDKNGSWLDPVELSTGYFLPYNNTGEHHDSVLRGSLKQPMQKFDRHGDEAVRNHLFRQPYLPYGSDLFATDIQRGRDHGLRPYVDYIKHCHNKTVNNFTDLKEFLVDNVTELLQTVYGDVNDIDLFTGGLSEKPIENAEMGKTFACLISDVFHRLKFGDRFYYEHGNQSGSFNKDQLASIRNSTLASVFCKNIGELQCIQENVFLSRQNTNTSVVDCSTIEDVNLTLWKEDQQQSN</sequence>
<organism evidence="8">
    <name type="scientific">Amblyomma cajennense</name>
    <name type="common">Cayenne tick</name>
    <name type="synonym">Acarus cajennensis</name>
    <dbReference type="NCBI Taxonomy" id="34607"/>
    <lineage>
        <taxon>Eukaryota</taxon>
        <taxon>Metazoa</taxon>
        <taxon>Ecdysozoa</taxon>
        <taxon>Arthropoda</taxon>
        <taxon>Chelicerata</taxon>
        <taxon>Arachnida</taxon>
        <taxon>Acari</taxon>
        <taxon>Parasitiformes</taxon>
        <taxon>Ixodida</taxon>
        <taxon>Ixodoidea</taxon>
        <taxon>Ixodidae</taxon>
        <taxon>Amblyomminae</taxon>
        <taxon>Amblyomma</taxon>
    </lineage>
</organism>
<evidence type="ECO:0000256" key="7">
    <source>
        <dbReference type="SAM" id="SignalP"/>
    </source>
</evidence>
<keyword evidence="6" id="KW-0175">Coiled coil</keyword>
<dbReference type="InterPro" id="IPR010255">
    <property type="entry name" value="Haem_peroxidase_sf"/>
</dbReference>
<protein>
    <submittedName>
        <fullName evidence="8">Putative peroxinectin ixodes scapularis peroxinectin</fullName>
    </submittedName>
</protein>
<dbReference type="GO" id="GO:0005576">
    <property type="term" value="C:extracellular region"/>
    <property type="evidence" value="ECO:0007669"/>
    <property type="project" value="UniProtKB-SubCell"/>
</dbReference>
<dbReference type="EMBL" id="GBBK01001537">
    <property type="protein sequence ID" value="JAC22945.1"/>
    <property type="molecule type" value="mRNA"/>
</dbReference>
<evidence type="ECO:0000256" key="1">
    <source>
        <dbReference type="ARBA" id="ARBA00004613"/>
    </source>
</evidence>